<dbReference type="CDD" id="cd19086">
    <property type="entry name" value="AKR_AKR11C1"/>
    <property type="match status" value="1"/>
</dbReference>
<dbReference type="InterPro" id="IPR023210">
    <property type="entry name" value="NADP_OxRdtase_dom"/>
</dbReference>
<evidence type="ECO:0000259" key="1">
    <source>
        <dbReference type="Pfam" id="PF00248"/>
    </source>
</evidence>
<dbReference type="SUPFAM" id="SSF51430">
    <property type="entry name" value="NAD(P)-linked oxidoreductase"/>
    <property type="match status" value="1"/>
</dbReference>
<proteinExistence type="predicted"/>
<feature type="domain" description="NADP-dependent oxidoreductase" evidence="1">
    <location>
        <begin position="17"/>
        <end position="321"/>
    </location>
</feature>
<organism evidence="2 3">
    <name type="scientific">Phytohabitans flavus</name>
    <dbReference type="NCBI Taxonomy" id="1076124"/>
    <lineage>
        <taxon>Bacteria</taxon>
        <taxon>Bacillati</taxon>
        <taxon>Actinomycetota</taxon>
        <taxon>Actinomycetes</taxon>
        <taxon>Micromonosporales</taxon>
        <taxon>Micromonosporaceae</taxon>
    </lineage>
</organism>
<dbReference type="RefSeq" id="WP_173033513.1">
    <property type="nucleotide sequence ID" value="NZ_AP022870.1"/>
</dbReference>
<accession>A0A6F8XK55</accession>
<dbReference type="Gene3D" id="3.20.20.100">
    <property type="entry name" value="NADP-dependent oxidoreductase domain"/>
    <property type="match status" value="1"/>
</dbReference>
<reference evidence="2 3" key="1">
    <citation type="submission" date="2020-03" db="EMBL/GenBank/DDBJ databases">
        <title>Whole genome shotgun sequence of Phytohabitans flavus NBRC 107702.</title>
        <authorList>
            <person name="Komaki H."/>
            <person name="Tamura T."/>
        </authorList>
    </citation>
    <scope>NUCLEOTIDE SEQUENCE [LARGE SCALE GENOMIC DNA]</scope>
    <source>
        <strain evidence="2 3">NBRC 107702</strain>
    </source>
</reference>
<dbReference type="InterPro" id="IPR053135">
    <property type="entry name" value="AKR2_Oxidoreductase"/>
</dbReference>
<name>A0A6F8XK55_9ACTN</name>
<reference evidence="2 3" key="2">
    <citation type="submission" date="2020-03" db="EMBL/GenBank/DDBJ databases">
        <authorList>
            <person name="Ichikawa N."/>
            <person name="Kimura A."/>
            <person name="Kitahashi Y."/>
            <person name="Uohara A."/>
        </authorList>
    </citation>
    <scope>NUCLEOTIDE SEQUENCE [LARGE SCALE GENOMIC DNA]</scope>
    <source>
        <strain evidence="2 3">NBRC 107702</strain>
    </source>
</reference>
<protein>
    <submittedName>
        <fullName evidence="2">Aldo/keto reductase</fullName>
    </submittedName>
</protein>
<sequence length="326" mass="34782">MRRTLGRSGIEVSALGVGCWAIGGPFWQGAQPLGWGEVDDEESVRALRRALELGVTFYDTADVYGTGHSERILGRAFAGHRDEVAIATKWGNTFDEATRQATGSDATPEYLRSAVEASLRRLGTDRIDLYQLHLNGLPIPTALDLVDTLEALVAAGKIRAYGWSTDFADRASAIASVGPHVTAIQHSMSVLEDSPDVLDVVEKHDLASINRGPLAMGLLTGKFTRSSTLGPDDVRGIAPDWLSFFQDGRPAPAWLDRVAEVRDALTSDGRTLAQGALGWLWARSPRTIPIPGCRTVAQVEENAAALAKGPLAADAAAAVTALFSRG</sequence>
<dbReference type="PANTHER" id="PTHR43312">
    <property type="entry name" value="D-THREO-ALDOSE 1-DEHYDROGENASE"/>
    <property type="match status" value="1"/>
</dbReference>
<keyword evidence="3" id="KW-1185">Reference proteome</keyword>
<evidence type="ECO:0000313" key="2">
    <source>
        <dbReference type="EMBL" id="BCB74195.1"/>
    </source>
</evidence>
<dbReference type="EMBL" id="AP022870">
    <property type="protein sequence ID" value="BCB74195.1"/>
    <property type="molecule type" value="Genomic_DNA"/>
</dbReference>
<dbReference type="AlphaFoldDB" id="A0A6F8XK55"/>
<evidence type="ECO:0000313" key="3">
    <source>
        <dbReference type="Proteomes" id="UP000502508"/>
    </source>
</evidence>
<gene>
    <name evidence="2" type="ORF">Pflav_006050</name>
</gene>
<dbReference type="PANTHER" id="PTHR43312:SF1">
    <property type="entry name" value="NADP-DEPENDENT OXIDOREDUCTASE DOMAIN-CONTAINING PROTEIN"/>
    <property type="match status" value="1"/>
</dbReference>
<dbReference type="InterPro" id="IPR036812">
    <property type="entry name" value="NAD(P)_OxRdtase_dom_sf"/>
</dbReference>
<dbReference type="KEGG" id="pfla:Pflav_006050"/>
<dbReference type="Proteomes" id="UP000502508">
    <property type="component" value="Chromosome"/>
</dbReference>
<dbReference type="Pfam" id="PF00248">
    <property type="entry name" value="Aldo_ket_red"/>
    <property type="match status" value="1"/>
</dbReference>